<evidence type="ECO:0000313" key="4">
    <source>
        <dbReference type="Proteomes" id="UP001597052"/>
    </source>
</evidence>
<dbReference type="PANTHER" id="PTHR30121">
    <property type="entry name" value="UNCHARACTERIZED PROTEIN YJGR-RELATED"/>
    <property type="match status" value="1"/>
</dbReference>
<dbReference type="InterPro" id="IPR058441">
    <property type="entry name" value="DUF8128"/>
</dbReference>
<dbReference type="CDD" id="cd01127">
    <property type="entry name" value="TrwB_TraG_TraD_VirD4"/>
    <property type="match status" value="1"/>
</dbReference>
<name>A0ABD6DDK1_9EURY</name>
<dbReference type="EMBL" id="JBHUDM010000013">
    <property type="protein sequence ID" value="MFD1643915.1"/>
    <property type="molecule type" value="Genomic_DNA"/>
</dbReference>
<evidence type="ECO:0000313" key="3">
    <source>
        <dbReference type="EMBL" id="MFD1643915.1"/>
    </source>
</evidence>
<evidence type="ECO:0000259" key="2">
    <source>
        <dbReference type="Pfam" id="PF26449"/>
    </source>
</evidence>
<protein>
    <submittedName>
        <fullName evidence="3">Type IV secretory system conjugative DNA transfer family protein</fullName>
    </submittedName>
</protein>
<dbReference type="InterPro" id="IPR027417">
    <property type="entry name" value="P-loop_NTPase"/>
</dbReference>
<dbReference type="RefSeq" id="WP_256397846.1">
    <property type="nucleotide sequence ID" value="NZ_JANHDJ010000015.1"/>
</dbReference>
<reference evidence="3 4" key="1">
    <citation type="journal article" date="2019" name="Int. J. Syst. Evol. Microbiol.">
        <title>The Global Catalogue of Microorganisms (GCM) 10K type strain sequencing project: providing services to taxonomists for standard genome sequencing and annotation.</title>
        <authorList>
            <consortium name="The Broad Institute Genomics Platform"/>
            <consortium name="The Broad Institute Genome Sequencing Center for Infectious Disease"/>
            <person name="Wu L."/>
            <person name="Ma J."/>
        </authorList>
    </citation>
    <scope>NUCLEOTIDE SEQUENCE [LARGE SCALE GENOMIC DNA]</scope>
    <source>
        <strain evidence="3 4">CGMCC 1.10593</strain>
    </source>
</reference>
<dbReference type="Gene3D" id="3.40.50.300">
    <property type="entry name" value="P-loop containing nucleotide triphosphate hydrolases"/>
    <property type="match status" value="2"/>
</dbReference>
<feature type="compositionally biased region" description="Low complexity" evidence="1">
    <location>
        <begin position="507"/>
        <end position="518"/>
    </location>
</feature>
<dbReference type="InterPro" id="IPR003688">
    <property type="entry name" value="TraG/VirD4"/>
</dbReference>
<gene>
    <name evidence="3" type="ORF">ACFSBW_18885</name>
</gene>
<dbReference type="Pfam" id="PF02534">
    <property type="entry name" value="T4SS-DNA_transf"/>
    <property type="match status" value="1"/>
</dbReference>
<feature type="domain" description="DUF8128" evidence="2">
    <location>
        <begin position="14"/>
        <end position="343"/>
    </location>
</feature>
<feature type="region of interest" description="Disordered" evidence="1">
    <location>
        <begin position="1549"/>
        <end position="1569"/>
    </location>
</feature>
<feature type="region of interest" description="Disordered" evidence="1">
    <location>
        <begin position="491"/>
        <end position="573"/>
    </location>
</feature>
<dbReference type="SUPFAM" id="SSF52540">
    <property type="entry name" value="P-loop containing nucleoside triphosphate hydrolases"/>
    <property type="match status" value="1"/>
</dbReference>
<feature type="compositionally biased region" description="Acidic residues" evidence="1">
    <location>
        <begin position="1854"/>
        <end position="1886"/>
    </location>
</feature>
<feature type="compositionally biased region" description="Acidic residues" evidence="1">
    <location>
        <begin position="1950"/>
        <end position="1962"/>
    </location>
</feature>
<feature type="compositionally biased region" description="Polar residues" evidence="1">
    <location>
        <begin position="497"/>
        <end position="506"/>
    </location>
</feature>
<feature type="compositionally biased region" description="Acidic residues" evidence="1">
    <location>
        <begin position="1995"/>
        <end position="2009"/>
    </location>
</feature>
<feature type="compositionally biased region" description="Basic and acidic residues" evidence="1">
    <location>
        <begin position="543"/>
        <end position="567"/>
    </location>
</feature>
<proteinExistence type="predicted"/>
<organism evidence="3 4">
    <name type="scientific">Halohasta litorea</name>
    <dbReference type="NCBI Taxonomy" id="869891"/>
    <lineage>
        <taxon>Archaea</taxon>
        <taxon>Methanobacteriati</taxon>
        <taxon>Methanobacteriota</taxon>
        <taxon>Stenosarchaea group</taxon>
        <taxon>Halobacteria</taxon>
        <taxon>Halobacteriales</taxon>
        <taxon>Haloferacaceae</taxon>
        <taxon>Halohasta</taxon>
    </lineage>
</organism>
<dbReference type="Pfam" id="PF26449">
    <property type="entry name" value="DUF8128"/>
    <property type="match status" value="1"/>
</dbReference>
<dbReference type="InterPro" id="IPR051162">
    <property type="entry name" value="T4SS_component"/>
</dbReference>
<evidence type="ECO:0000256" key="1">
    <source>
        <dbReference type="SAM" id="MobiDB-lite"/>
    </source>
</evidence>
<feature type="region of interest" description="Disordered" evidence="1">
    <location>
        <begin position="1838"/>
        <end position="2009"/>
    </location>
</feature>
<comment type="caution">
    <text evidence="3">The sequence shown here is derived from an EMBL/GenBank/DDBJ whole genome shotgun (WGS) entry which is preliminary data.</text>
</comment>
<dbReference type="Proteomes" id="UP001597052">
    <property type="component" value="Unassembled WGS sequence"/>
</dbReference>
<dbReference type="PANTHER" id="PTHR30121:SF6">
    <property type="entry name" value="SLR6007 PROTEIN"/>
    <property type="match status" value="1"/>
</dbReference>
<accession>A0ABD6DDK1</accession>
<feature type="compositionally biased region" description="Acidic residues" evidence="1">
    <location>
        <begin position="1560"/>
        <end position="1569"/>
    </location>
</feature>
<feature type="region of interest" description="Disordered" evidence="1">
    <location>
        <begin position="406"/>
        <end position="433"/>
    </location>
</feature>
<keyword evidence="4" id="KW-1185">Reference proteome</keyword>
<feature type="compositionally biased region" description="Low complexity" evidence="1">
    <location>
        <begin position="1912"/>
        <end position="1929"/>
    </location>
</feature>
<feature type="compositionally biased region" description="Basic and acidic residues" evidence="1">
    <location>
        <begin position="1549"/>
        <end position="1559"/>
    </location>
</feature>
<sequence>MNFLKKLLGKKHDDEYEALRFHAGDYNQLSKASNEFDGHLTSIRPYSKSKGIEHAENLISVFHDPSVTRSWWKEKFGLSKEPPRYSFEMWFSDGKLRFVVHTPNKDEQEEIQKQIGGLYPNAAISSSNRCMPKIPEKSYITGGEFTLRESKYAPIRAFSGPGEFEEDPYQAITSELVGHQNQAVMFQVVFSPAPEGWTDGHGPRDPSAEAVANGLREGRFVDSYTNPKVVDPTEKDRRTAKHISDLEGTQAFLTTIRYFVFDKQAETTVRHAKGIENVFTSLYQNGEVNQQLVAKRYNGTEAKEKFIEAAHRKLDDNDVFLSKQELAGLAHFPNDSINTSNVDFIKTVVGASAPGESTVKNKNDALSERDDEVYDSDFAEVSEHPPVDPDSDEPLSTYEKAKQVVSSSDDSFYRDSVSPEDYPETSRTAEAKNAHEKAVFLETCASYEEGTLDLEALREDMPSQEVYDELIQMMEDHIEESYLIRAKKLDKARTDSEATNETDWGWSSTSSSTSTSSTELGEADSNGATTDAQSEDEPLPLGDGKDDSHPAVHQEGEESSSEDRTTAESDNFPTIPGKYAVNFVDSNYRQTRSETGKILNMNFTQTGNDGNLYMGEDVRKLFVEDHVDNPDDNIWLGYQSGGNNPMREVGIEKVSWFEHMSMFGTTGKGKSTLQKVLINQIVRKGHGCVVIDPKGDMANELMREIPDSRLDDVIWIEPGSVRHQDRVAAINFLEASVPKSHPRYDREVESIVGDLQAILRAEGYWGAKMAGITKNITRAMVRSENPYTLYDMYNVLAREEKRWNFAKSLEREGVELNETETGSILSDIQQYSRRIAEMDEDEVDPVVRRLQDWAESPISKEIVSHRHSSININDAVEDSKIIMVRNTVANEEVKRVISTAIMRRVWVTIQARSDEYEEEEVEHEPYFAVIDEFDDIVSDDMNIEKMLSKARSGKMSVCLACQNPGQIKKDHEDVLDQIFDNTDTMMTFGVRGPKSSRLIAERFGDKIDKNDIQGLARFRLITRLSYGGENGPERTDPLGLRTFPDYPPLRTKAEADQAIDDSLQRYGVEPMSNHPGETDLLISGGGLQEQTVVDFLEQVWSGHLRSGRERIAVEEVTDDFAEVVGTSLQEFPNGIGVPKELIEVHNVDLESDDDDDPFALNDDFEDEEDRSEKIAYATDKRIHIQDGQAEVSITAKGIDAILQQDSGRSQPTETHREVIHGSFRWFSRLGFNVQVPIQRGSESVCDAQAFLPITNDESKSWKEVLHDLDQFEDEFPIAAAISNTFDLNLEAETTTRRKPARTIENVLRAKRKGKKAILVVEDGRRDGHDRAYHANRVENIMTDPPMYREDRLFPPGIDPNKVDEDNLEPVKILYNRTDKLQIGNPDENQEKFALIPKGKEAVWVDDGTKLKLYDGHGPTANKFGEAKYSETHYGSSNAFEVWARYDSYQREWVVYPGQQRMLRYDTKEELKEDYQFVRGPLYMAEDQPQPEDWSVMILPDAEATYNDPNEKSDDNREKVRYDLDVQFPPEEVPFIYEDGEMRPLIPDEHDLLTPPREDETASADEVDEDGEHRAITEIMDSFEQIQLEEETKELIDGYQRQYTAEEHQRLDEIEEEFGAKNPADIELWMDVWDHWIREYDTGIVAEYLADATMTATGLTRKRAQDAVNIAKEFDFLLEATAVDEGDPRIDEDTEVLRLVLPEERPDLYVEPAKLKEFVDRGLWEDLWTAVQDISEPLKPAYLQTIIEKLTDIDGKSDVEAVVAVGIMCGSIVEEDGLFYLASERPDVIWLTIWEKSEAELESPLHEKEIKLGLSVELLGEDTDHEDYFAEALDHNELYSPDEIGDDQYLINDPASDDGPEIIEREEPDEPDDDLDGVDTTPEDADTADVGPDAHEDVDASSSTDTDAEQDDQTPLSQEAADAATTADSEQPTDGASTDQLDEESAHTVMEDDTYTEADEEYDREDRKEDDSSYNSTGAEKVGGVPDYVVLGEDAPASDEGDRDEDNEDADDELTRFLTYEKPSDLDDDFDVDRDAAQQFVDKFCEVDPDAGKKLKVHKSTVFNAFMQWAEINSIELNDLSSDIWINNRKGNLNQILEKEYDIGVGKYKVDGERAYAFDCIALSDDGQELYELA</sequence>